<dbReference type="AlphaFoldDB" id="A0A067MMS8"/>
<dbReference type="InterPro" id="IPR029058">
    <property type="entry name" value="AB_hydrolase_fold"/>
</dbReference>
<name>A0A067MMS8_BOTB1</name>
<dbReference type="PANTHER" id="PTHR11440">
    <property type="entry name" value="LECITHIN-CHOLESTEROL ACYLTRANSFERASE-RELATED"/>
    <property type="match status" value="1"/>
</dbReference>
<accession>A0A067MMS8</accession>
<keyword evidence="5" id="KW-1185">Reference proteome</keyword>
<feature type="region of interest" description="Disordered" evidence="2">
    <location>
        <begin position="454"/>
        <end position="478"/>
    </location>
</feature>
<dbReference type="SUPFAM" id="SSF53474">
    <property type="entry name" value="alpha/beta-Hydrolases"/>
    <property type="match status" value="1"/>
</dbReference>
<dbReference type="EMBL" id="KL198029">
    <property type="protein sequence ID" value="KDQ16035.1"/>
    <property type="molecule type" value="Genomic_DNA"/>
</dbReference>
<comment type="similarity">
    <text evidence="1">Belongs to the putative lipase ROG1 family.</text>
</comment>
<proteinExistence type="inferred from homology"/>
<dbReference type="STRING" id="930990.A0A067MMS8"/>
<feature type="region of interest" description="Disordered" evidence="2">
    <location>
        <begin position="498"/>
        <end position="536"/>
    </location>
</feature>
<dbReference type="InParanoid" id="A0A067MMS8"/>
<organism evidence="4 5">
    <name type="scientific">Botryobasidium botryosum (strain FD-172 SS1)</name>
    <dbReference type="NCBI Taxonomy" id="930990"/>
    <lineage>
        <taxon>Eukaryota</taxon>
        <taxon>Fungi</taxon>
        <taxon>Dikarya</taxon>
        <taxon>Basidiomycota</taxon>
        <taxon>Agaricomycotina</taxon>
        <taxon>Agaricomycetes</taxon>
        <taxon>Cantharellales</taxon>
        <taxon>Botryobasidiaceae</taxon>
        <taxon>Botryobasidium</taxon>
    </lineage>
</organism>
<evidence type="ECO:0000259" key="3">
    <source>
        <dbReference type="Pfam" id="PF05057"/>
    </source>
</evidence>
<dbReference type="Proteomes" id="UP000027195">
    <property type="component" value="Unassembled WGS sequence"/>
</dbReference>
<evidence type="ECO:0000313" key="4">
    <source>
        <dbReference type="EMBL" id="KDQ16035.1"/>
    </source>
</evidence>
<dbReference type="OrthoDB" id="5592486at2759"/>
<protein>
    <recommendedName>
        <fullName evidence="3">DUF676 domain-containing protein</fullName>
    </recommendedName>
</protein>
<evidence type="ECO:0000313" key="5">
    <source>
        <dbReference type="Proteomes" id="UP000027195"/>
    </source>
</evidence>
<feature type="region of interest" description="Disordered" evidence="2">
    <location>
        <begin position="107"/>
        <end position="139"/>
    </location>
</feature>
<feature type="compositionally biased region" description="Basic and acidic residues" evidence="2">
    <location>
        <begin position="460"/>
        <end position="478"/>
    </location>
</feature>
<evidence type="ECO:0000256" key="2">
    <source>
        <dbReference type="SAM" id="MobiDB-lite"/>
    </source>
</evidence>
<dbReference type="HOGENOM" id="CLU_015536_1_0_1"/>
<evidence type="ECO:0000256" key="1">
    <source>
        <dbReference type="ARBA" id="ARBA00007920"/>
    </source>
</evidence>
<dbReference type="Pfam" id="PF05057">
    <property type="entry name" value="DUF676"/>
    <property type="match status" value="1"/>
</dbReference>
<feature type="compositionally biased region" description="Basic and acidic residues" evidence="2">
    <location>
        <begin position="511"/>
        <end position="536"/>
    </location>
</feature>
<dbReference type="Gene3D" id="3.40.50.1820">
    <property type="entry name" value="alpha/beta hydrolase"/>
    <property type="match status" value="1"/>
</dbReference>
<sequence length="560" mass="61156">MISATFSVPLPVLNAFRRIGVIFSTLSFGASVQHPQPCLALPSDNGLHFPSTRRSRLADTRIPDDPVLASPPLRRHVLRGASDSITSFTFPAISLCSLVEWPTLGRTHPGASSEERKHPHSSSKPGQTAPSPPTPPRSLSYIEKLMASPALFDPVRKPRYPVVLCHGLYGYDVYGPSYFPKFQLHYWSHVLEVLRGKVGADVIVTAVPGTGSIEQRSNQLHGYLKENMRNREVNFLAHSMGGLDCRHLITHVQPKEYAPVSLTTVSTPHRGSPFMDWCKANIGIGAIREALANPHTPASVPYSLKAPLLRRLSTSSTSPASSPLISLLTSLPTSLTSFLLSILDSPAYSNLTTDYMNSYFNPNTPNVDSVRYFSVAGRTRKMGMFHPLWLPKFILDETEAAERARRGDVAVDADGEDGNDGLVSVRSAKWGEFLGIVDGCDHWDLRGTSGFSQWGAGRVQGKEGESENEKRGSSDGAREAGWLQANAGAAMEWVQDSVMSGNNSGSGTAGEKSDRRAAAVVDAGRKDTERAKEKERREAGVFTVEKFYMALSKKLYNEGF</sequence>
<dbReference type="InterPro" id="IPR007751">
    <property type="entry name" value="DUF676_lipase-like"/>
</dbReference>
<gene>
    <name evidence="4" type="ORF">BOTBODRAFT_31119</name>
</gene>
<reference evidence="5" key="1">
    <citation type="journal article" date="2014" name="Proc. Natl. Acad. Sci. U.S.A.">
        <title>Extensive sampling of basidiomycete genomes demonstrates inadequacy of the white-rot/brown-rot paradigm for wood decay fungi.</title>
        <authorList>
            <person name="Riley R."/>
            <person name="Salamov A.A."/>
            <person name="Brown D.W."/>
            <person name="Nagy L.G."/>
            <person name="Floudas D."/>
            <person name="Held B.W."/>
            <person name="Levasseur A."/>
            <person name="Lombard V."/>
            <person name="Morin E."/>
            <person name="Otillar R."/>
            <person name="Lindquist E.A."/>
            <person name="Sun H."/>
            <person name="LaButti K.M."/>
            <person name="Schmutz J."/>
            <person name="Jabbour D."/>
            <person name="Luo H."/>
            <person name="Baker S.E."/>
            <person name="Pisabarro A.G."/>
            <person name="Walton J.D."/>
            <person name="Blanchette R.A."/>
            <person name="Henrissat B."/>
            <person name="Martin F."/>
            <person name="Cullen D."/>
            <person name="Hibbett D.S."/>
            <person name="Grigoriev I.V."/>
        </authorList>
    </citation>
    <scope>NUCLEOTIDE SEQUENCE [LARGE SCALE GENOMIC DNA]</scope>
    <source>
        <strain evidence="5">FD-172 SS1</strain>
    </source>
</reference>
<feature type="domain" description="DUF676" evidence="3">
    <location>
        <begin position="226"/>
        <end position="283"/>
    </location>
</feature>